<accession>A0A0R2G4S2</accession>
<organism evidence="13 14">
    <name type="scientific">Weissella halotolerans DSM 20190</name>
    <dbReference type="NCBI Taxonomy" id="1123500"/>
    <lineage>
        <taxon>Bacteria</taxon>
        <taxon>Bacillati</taxon>
        <taxon>Bacillota</taxon>
        <taxon>Bacilli</taxon>
        <taxon>Lactobacillales</taxon>
        <taxon>Lactobacillaceae</taxon>
        <taxon>Weissella</taxon>
    </lineage>
</organism>
<dbReference type="Gene3D" id="3.90.1310.10">
    <property type="entry name" value="Penicillin-binding protein 2a (Domain 2)"/>
    <property type="match status" value="1"/>
</dbReference>
<dbReference type="GO" id="GO:0071972">
    <property type="term" value="F:peptidoglycan L,D-transpeptidase activity"/>
    <property type="evidence" value="ECO:0007669"/>
    <property type="project" value="TreeGrafter"/>
</dbReference>
<evidence type="ECO:0000313" key="14">
    <source>
        <dbReference type="Proteomes" id="UP000051296"/>
    </source>
</evidence>
<evidence type="ECO:0000256" key="4">
    <source>
        <dbReference type="ARBA" id="ARBA00022692"/>
    </source>
</evidence>
<comment type="caution">
    <text evidence="13">The sequence shown here is derived from an EMBL/GenBank/DDBJ whole genome shotgun (WGS) entry which is preliminary data.</text>
</comment>
<dbReference type="Pfam" id="PF03717">
    <property type="entry name" value="PBP_dimer"/>
    <property type="match status" value="1"/>
</dbReference>
<dbReference type="GO" id="GO:0008360">
    <property type="term" value="P:regulation of cell shape"/>
    <property type="evidence" value="ECO:0007669"/>
    <property type="project" value="UniProtKB-KW"/>
</dbReference>
<name>A0A0R2G4S2_9LACO</name>
<evidence type="ECO:0000256" key="1">
    <source>
        <dbReference type="ARBA" id="ARBA00004162"/>
    </source>
</evidence>
<dbReference type="STRING" id="1123500.GCA_000420365_00615"/>
<dbReference type="GO" id="GO:0009252">
    <property type="term" value="P:peptidoglycan biosynthetic process"/>
    <property type="evidence" value="ECO:0007669"/>
    <property type="project" value="UniProtKB-KW"/>
</dbReference>
<gene>
    <name evidence="13" type="ORF">IV68_GL000809</name>
</gene>
<dbReference type="InterPro" id="IPR001460">
    <property type="entry name" value="PCN-bd_Tpept"/>
</dbReference>
<reference evidence="13 14" key="1">
    <citation type="journal article" date="2015" name="Genome Announc.">
        <title>Expanding the biotechnology potential of lactobacilli through comparative genomics of 213 strains and associated genera.</title>
        <authorList>
            <person name="Sun Z."/>
            <person name="Harris H.M."/>
            <person name="McCann A."/>
            <person name="Guo C."/>
            <person name="Argimon S."/>
            <person name="Zhang W."/>
            <person name="Yang X."/>
            <person name="Jeffery I.B."/>
            <person name="Cooney J.C."/>
            <person name="Kagawa T.F."/>
            <person name="Liu W."/>
            <person name="Song Y."/>
            <person name="Salvetti E."/>
            <person name="Wrobel A."/>
            <person name="Rasinkangas P."/>
            <person name="Parkhill J."/>
            <person name="Rea M.C."/>
            <person name="O'Sullivan O."/>
            <person name="Ritari J."/>
            <person name="Douillard F.P."/>
            <person name="Paul Ross R."/>
            <person name="Yang R."/>
            <person name="Briner A.E."/>
            <person name="Felis G.E."/>
            <person name="de Vos W.M."/>
            <person name="Barrangou R."/>
            <person name="Klaenhammer T.R."/>
            <person name="Caufield P.W."/>
            <person name="Cui Y."/>
            <person name="Zhang H."/>
            <person name="O'Toole P.W."/>
        </authorList>
    </citation>
    <scope>NUCLEOTIDE SEQUENCE [LARGE SCALE GENOMIC DNA]</scope>
    <source>
        <strain evidence="13 14">DSM 20190</strain>
    </source>
</reference>
<dbReference type="GO" id="GO:0005886">
    <property type="term" value="C:plasma membrane"/>
    <property type="evidence" value="ECO:0007669"/>
    <property type="project" value="UniProtKB-SubCell"/>
</dbReference>
<dbReference type="SUPFAM" id="SSF56601">
    <property type="entry name" value="beta-lactamase/transpeptidase-like"/>
    <property type="match status" value="1"/>
</dbReference>
<protein>
    <submittedName>
        <fullName evidence="13">Penicillin-binding protein</fullName>
    </submittedName>
</protein>
<dbReference type="Pfam" id="PF00905">
    <property type="entry name" value="Transpeptidase"/>
    <property type="match status" value="1"/>
</dbReference>
<dbReference type="PANTHER" id="PTHR30627:SF2">
    <property type="entry name" value="PEPTIDOGLYCAN D,D-TRANSPEPTIDASE MRDA"/>
    <property type="match status" value="1"/>
</dbReference>
<evidence type="ECO:0000256" key="6">
    <source>
        <dbReference type="ARBA" id="ARBA00022984"/>
    </source>
</evidence>
<feature type="domain" description="Penicillin-binding protein dimerisation" evidence="12">
    <location>
        <begin position="68"/>
        <end position="303"/>
    </location>
</feature>
<evidence type="ECO:0000256" key="2">
    <source>
        <dbReference type="ARBA" id="ARBA00007171"/>
    </source>
</evidence>
<evidence type="ECO:0000313" key="13">
    <source>
        <dbReference type="EMBL" id="KRN32455.1"/>
    </source>
</evidence>
<dbReference type="GO" id="GO:0071555">
    <property type="term" value="P:cell wall organization"/>
    <property type="evidence" value="ECO:0007669"/>
    <property type="project" value="UniProtKB-KW"/>
</dbReference>
<feature type="transmembrane region" description="Helical" evidence="10">
    <location>
        <begin position="20"/>
        <end position="40"/>
    </location>
</feature>
<comment type="subcellular location">
    <subcellularLocation>
        <location evidence="1">Cell membrane</location>
        <topology evidence="1">Single-pass membrane protein</topology>
    </subcellularLocation>
</comment>
<evidence type="ECO:0000259" key="12">
    <source>
        <dbReference type="Pfam" id="PF03717"/>
    </source>
</evidence>
<keyword evidence="4 10" id="KW-0812">Transmembrane</keyword>
<keyword evidence="5" id="KW-0133">Cell shape</keyword>
<keyword evidence="14" id="KW-1185">Reference proteome</keyword>
<dbReference type="OrthoDB" id="9770103at2"/>
<dbReference type="Gene3D" id="3.40.710.10">
    <property type="entry name" value="DD-peptidase/beta-lactamase superfamily"/>
    <property type="match status" value="1"/>
</dbReference>
<proteinExistence type="inferred from homology"/>
<keyword evidence="7 10" id="KW-1133">Transmembrane helix</keyword>
<evidence type="ECO:0000256" key="7">
    <source>
        <dbReference type="ARBA" id="ARBA00022989"/>
    </source>
</evidence>
<evidence type="ECO:0000256" key="9">
    <source>
        <dbReference type="ARBA" id="ARBA00023316"/>
    </source>
</evidence>
<evidence type="ECO:0000256" key="5">
    <source>
        <dbReference type="ARBA" id="ARBA00022960"/>
    </source>
</evidence>
<evidence type="ECO:0000256" key="8">
    <source>
        <dbReference type="ARBA" id="ARBA00023136"/>
    </source>
</evidence>
<dbReference type="RefSeq" id="WP_022791397.1">
    <property type="nucleotide sequence ID" value="NZ_ATUU01000002.1"/>
</dbReference>
<keyword evidence="9" id="KW-0961">Cell wall biogenesis/degradation</keyword>
<sequence>MQSPNRHGGGRARRQSMSRIPARLNILMGIVVLMLGILGWRLGTLQITDSAQYKQAVKSADTSIEKANVQRGVIYDSSGKALVSNQGEQAITYTKPRNVTEQELYTVANEVGKYVTIKTDRLSDHNYANYYVLNKRHAKRVAKLSQTEAAPGTDAYAADLTNYVERHQAKFPLSASERNQAMLFQKMVNAYALSTIYLKEEDVSQEEIASIGERQAKMPGVRVGLYYKRESPSDTDAMASIIGSVSTSTAGLPENSVHQLLTKGYSRDDSVGTTFLEAQYQDALKGTKKEIEVKSNAQGESTEKTLYPGQPGSDLHLTINAKFQADVQDILKKNIPGGHTQGAYAVVLNPNTGGVYAMGGVNRLASGKLQDDAMATINRAEVVGSVVKPAMITNAMLNGTISPSNSVLTDQPIQVAGTAPKSSWFNRNGEQSIPLTASDALMVSSNSYVMQLMLKMAGKPYSKDMSLANLGSGIFQTMREGFNRFGLGVDTGIDLPGEVTGIRGSTSPDHYGNALDESFGQYDTYTTMQLAQYVATIANGGYRVRPHVVQSIKQHAKDNDDTTPLETTVNTQVLGTVGWTPAERNVIWEGMRKVVHGKSPFVTGSMLKGVKPAVYAKTGTAETTTDQASTLTYSLVSFVPDADVAMAIVVPGVSETTSTVNQTIAQQIYEAYWKDVESKSNVKDN</sequence>
<dbReference type="SUPFAM" id="SSF56519">
    <property type="entry name" value="Penicillin binding protein dimerisation domain"/>
    <property type="match status" value="1"/>
</dbReference>
<dbReference type="eggNOG" id="COG0768">
    <property type="taxonomic scope" value="Bacteria"/>
</dbReference>
<dbReference type="PATRIC" id="fig|1123500.6.peg.815"/>
<dbReference type="InterPro" id="IPR036138">
    <property type="entry name" value="PBP_dimer_sf"/>
</dbReference>
<evidence type="ECO:0000256" key="3">
    <source>
        <dbReference type="ARBA" id="ARBA00022475"/>
    </source>
</evidence>
<keyword evidence="6" id="KW-0573">Peptidoglycan synthesis</keyword>
<feature type="domain" description="Penicillin-binding protein transpeptidase" evidence="11">
    <location>
        <begin position="344"/>
        <end position="670"/>
    </location>
</feature>
<keyword evidence="3" id="KW-1003">Cell membrane</keyword>
<dbReference type="PANTHER" id="PTHR30627">
    <property type="entry name" value="PEPTIDOGLYCAN D,D-TRANSPEPTIDASE"/>
    <property type="match status" value="1"/>
</dbReference>
<evidence type="ECO:0000259" key="11">
    <source>
        <dbReference type="Pfam" id="PF00905"/>
    </source>
</evidence>
<comment type="similarity">
    <text evidence="2">Belongs to the transpeptidase family.</text>
</comment>
<keyword evidence="8 10" id="KW-0472">Membrane</keyword>
<dbReference type="Gene3D" id="1.10.10.1230">
    <property type="entry name" value="Penicillin-binding protein, N-terminal non-catalytic domain, head sub-domain"/>
    <property type="match status" value="1"/>
</dbReference>
<dbReference type="Proteomes" id="UP000051296">
    <property type="component" value="Unassembled WGS sequence"/>
</dbReference>
<dbReference type="AlphaFoldDB" id="A0A0R2G4S2"/>
<dbReference type="EMBL" id="JQAX01000002">
    <property type="protein sequence ID" value="KRN32455.1"/>
    <property type="molecule type" value="Genomic_DNA"/>
</dbReference>
<dbReference type="InterPro" id="IPR012338">
    <property type="entry name" value="Beta-lactam/transpept-like"/>
</dbReference>
<dbReference type="GO" id="GO:0008658">
    <property type="term" value="F:penicillin binding"/>
    <property type="evidence" value="ECO:0007669"/>
    <property type="project" value="InterPro"/>
</dbReference>
<dbReference type="InParanoid" id="A0A0R2G4S2"/>
<dbReference type="InterPro" id="IPR005311">
    <property type="entry name" value="PBP_dimer"/>
</dbReference>
<evidence type="ECO:0000256" key="10">
    <source>
        <dbReference type="SAM" id="Phobius"/>
    </source>
</evidence>
<dbReference type="InterPro" id="IPR050515">
    <property type="entry name" value="Beta-lactam/transpept"/>
</dbReference>
<dbReference type="FunCoup" id="A0A0R2G4S2">
    <property type="interactions" value="25"/>
</dbReference>